<dbReference type="InterPro" id="IPR007110">
    <property type="entry name" value="Ig-like_dom"/>
</dbReference>
<dbReference type="Gene3D" id="2.10.25.10">
    <property type="entry name" value="Laminin"/>
    <property type="match status" value="1"/>
</dbReference>
<evidence type="ECO:0000259" key="14">
    <source>
        <dbReference type="PROSITE" id="PS50026"/>
    </source>
</evidence>
<evidence type="ECO:0000256" key="11">
    <source>
        <dbReference type="PROSITE-ProRule" id="PRU00323"/>
    </source>
</evidence>
<dbReference type="SMART" id="SM00445">
    <property type="entry name" value="LINK"/>
    <property type="match status" value="2"/>
</dbReference>
<evidence type="ECO:0000259" key="15">
    <source>
        <dbReference type="PROSITE" id="PS50041"/>
    </source>
</evidence>
<dbReference type="SMART" id="SM00406">
    <property type="entry name" value="IGv"/>
    <property type="match status" value="1"/>
</dbReference>
<dbReference type="FunFam" id="3.10.100.10:FF:000002">
    <property type="entry name" value="Hyaluronan proteoglycan link protein 1"/>
    <property type="match status" value="1"/>
</dbReference>
<evidence type="ECO:0000313" key="19">
    <source>
        <dbReference type="Ensembl" id="ENSPKIP00000029151.1"/>
    </source>
</evidence>
<dbReference type="InterPro" id="IPR003599">
    <property type="entry name" value="Ig_sub"/>
</dbReference>
<dbReference type="PROSITE" id="PS00022">
    <property type="entry name" value="EGF_1"/>
    <property type="match status" value="1"/>
</dbReference>
<dbReference type="Pfam" id="PF00084">
    <property type="entry name" value="Sushi"/>
    <property type="match status" value="1"/>
</dbReference>
<feature type="domain" description="C-type lectin" evidence="15">
    <location>
        <begin position="969"/>
        <end position="1083"/>
    </location>
</feature>
<comment type="subcellular location">
    <subcellularLocation>
        <location evidence="1">Secreted</location>
    </subcellularLocation>
</comment>
<evidence type="ECO:0000256" key="6">
    <source>
        <dbReference type="ARBA" id="ARBA00023157"/>
    </source>
</evidence>
<dbReference type="FunFam" id="2.10.70.10:FF:000003">
    <property type="entry name" value="Versican core protein"/>
    <property type="match status" value="1"/>
</dbReference>
<dbReference type="GO" id="GO:0007417">
    <property type="term" value="P:central nervous system development"/>
    <property type="evidence" value="ECO:0007669"/>
    <property type="project" value="TreeGrafter"/>
</dbReference>
<dbReference type="PROSITE" id="PS01241">
    <property type="entry name" value="LINK_1"/>
    <property type="match status" value="1"/>
</dbReference>
<evidence type="ECO:0000259" key="16">
    <source>
        <dbReference type="PROSITE" id="PS50835"/>
    </source>
</evidence>
<dbReference type="Pfam" id="PF07686">
    <property type="entry name" value="V-set"/>
    <property type="match status" value="1"/>
</dbReference>
<dbReference type="Pfam" id="PF00193">
    <property type="entry name" value="Xlink"/>
    <property type="match status" value="2"/>
</dbReference>
<keyword evidence="5" id="KW-0654">Proteoglycan</keyword>
<evidence type="ECO:0000256" key="2">
    <source>
        <dbReference type="ARBA" id="ARBA00022525"/>
    </source>
</evidence>
<feature type="region of interest" description="Disordered" evidence="12">
    <location>
        <begin position="645"/>
        <end position="674"/>
    </location>
</feature>
<dbReference type="InterPro" id="IPR016187">
    <property type="entry name" value="CTDL_fold"/>
</dbReference>
<feature type="domain" description="Link" evidence="18">
    <location>
        <begin position="153"/>
        <end position="248"/>
    </location>
</feature>
<dbReference type="PANTHER" id="PTHR22804:SF41">
    <property type="entry name" value="BREVICAN CORE PROTEIN"/>
    <property type="match status" value="1"/>
</dbReference>
<feature type="region of interest" description="Disordered" evidence="12">
    <location>
        <begin position="749"/>
        <end position="774"/>
    </location>
</feature>
<feature type="domain" description="Ig-like" evidence="16">
    <location>
        <begin position="16"/>
        <end position="149"/>
    </location>
</feature>
<dbReference type="AlphaFoldDB" id="A0A3B3SGM2"/>
<keyword evidence="7" id="KW-0325">Glycoprotein</keyword>
<evidence type="ECO:0000256" key="7">
    <source>
        <dbReference type="ARBA" id="ARBA00023180"/>
    </source>
</evidence>
<dbReference type="PROSITE" id="PS50026">
    <property type="entry name" value="EGF_3"/>
    <property type="match status" value="1"/>
</dbReference>
<accession>A0A3B3SGM2</accession>
<feature type="disulfide bond" evidence="10">
    <location>
        <begin position="1118"/>
        <end position="1145"/>
    </location>
</feature>
<keyword evidence="9" id="KW-0245">EGF-like domain</keyword>
<evidence type="ECO:0000256" key="9">
    <source>
        <dbReference type="PROSITE-ProRule" id="PRU00076"/>
    </source>
</evidence>
<feature type="region of interest" description="Disordered" evidence="12">
    <location>
        <begin position="419"/>
        <end position="439"/>
    </location>
</feature>
<dbReference type="GO" id="GO:0010001">
    <property type="term" value="P:glial cell differentiation"/>
    <property type="evidence" value="ECO:0007669"/>
    <property type="project" value="TreeGrafter"/>
</dbReference>
<dbReference type="Gene3D" id="2.60.40.10">
    <property type="entry name" value="Immunoglobulins"/>
    <property type="match status" value="1"/>
</dbReference>
<dbReference type="PANTHER" id="PTHR22804">
    <property type="entry name" value="AGGRECAN/VERSICAN PROTEOGLYCAN"/>
    <property type="match status" value="1"/>
</dbReference>
<feature type="domain" description="Link" evidence="18">
    <location>
        <begin position="253"/>
        <end position="350"/>
    </location>
</feature>
<dbReference type="InterPro" id="IPR036179">
    <property type="entry name" value="Ig-like_dom_sf"/>
</dbReference>
<protein>
    <submittedName>
        <fullName evidence="19">Brevican</fullName>
    </submittedName>
</protein>
<dbReference type="CDD" id="cd00033">
    <property type="entry name" value="CCP"/>
    <property type="match status" value="1"/>
</dbReference>
<dbReference type="PROSITE" id="PS50963">
    <property type="entry name" value="LINK_2"/>
    <property type="match status" value="2"/>
</dbReference>
<feature type="domain" description="Sushi" evidence="17">
    <location>
        <begin position="1087"/>
        <end position="1147"/>
    </location>
</feature>
<evidence type="ECO:0000313" key="20">
    <source>
        <dbReference type="Proteomes" id="UP000261540"/>
    </source>
</evidence>
<keyword evidence="20" id="KW-1185">Reference proteome</keyword>
<dbReference type="InterPro" id="IPR050691">
    <property type="entry name" value="Hyaluronan_bind_Proteoglycan"/>
</dbReference>
<keyword evidence="6 9" id="KW-1015">Disulfide bond</keyword>
<dbReference type="PROSITE" id="PS50923">
    <property type="entry name" value="SUSHI"/>
    <property type="match status" value="1"/>
</dbReference>
<dbReference type="CTD" id="63827"/>
<evidence type="ECO:0000256" key="12">
    <source>
        <dbReference type="SAM" id="MobiDB-lite"/>
    </source>
</evidence>
<dbReference type="SMART" id="SM00032">
    <property type="entry name" value="CCP"/>
    <property type="match status" value="1"/>
</dbReference>
<dbReference type="STRING" id="1676925.ENSPKIP00000029151"/>
<dbReference type="SMART" id="SM00181">
    <property type="entry name" value="EGF"/>
    <property type="match status" value="1"/>
</dbReference>
<reference evidence="19" key="2">
    <citation type="submission" date="2025-09" db="UniProtKB">
        <authorList>
            <consortium name="Ensembl"/>
        </authorList>
    </citation>
    <scope>IDENTIFICATION</scope>
</reference>
<dbReference type="CDD" id="cd00054">
    <property type="entry name" value="EGF_CA"/>
    <property type="match status" value="1"/>
</dbReference>
<feature type="disulfide bond" evidence="10">
    <location>
        <begin position="1089"/>
        <end position="1132"/>
    </location>
</feature>
<evidence type="ECO:0000259" key="17">
    <source>
        <dbReference type="PROSITE" id="PS50923"/>
    </source>
</evidence>
<dbReference type="InterPro" id="IPR016186">
    <property type="entry name" value="C-type_lectin-like/link_sf"/>
</dbReference>
<dbReference type="SUPFAM" id="SSF56436">
    <property type="entry name" value="C-type lectin-like"/>
    <property type="match status" value="3"/>
</dbReference>
<feature type="domain" description="EGF-like" evidence="14">
    <location>
        <begin position="920"/>
        <end position="956"/>
    </location>
</feature>
<evidence type="ECO:0000256" key="13">
    <source>
        <dbReference type="SAM" id="SignalP"/>
    </source>
</evidence>
<keyword evidence="2" id="KW-0964">Secreted</keyword>
<dbReference type="InterPro" id="IPR013783">
    <property type="entry name" value="Ig-like_fold"/>
</dbReference>
<sequence>MFPLLLLCAICSLTSPSVPDRESDNSRLLKVTISKSPPVSAILGSSITLTCLVSLAETPIAFGRQGVLTLPLVKWSVLSSGLETEILVARGGRVKVSGVYKGHASLPGYFSSSTNVTLRLEGLRYNDSGLYRCMAQQGLEDSYDQVPVKVKGVVFHYRHASGLYAFSFREAQTACEDIGARMATPAQFLAGYRGSPEPCTAGWLSDQTVRYPTQSPEDGCFGDKEKERGMWNYTVRDPSELWDVYCYVEDITGKILYSCTPQHLTFKEAEEYCQAGGATLATLAQVYAAWNDGLHHCSPGWLADGSVRYPVGDSRESCRGSTPGVKTIYRFSNQTNFPEPHSLHSVYCFQGLRSHPIDDSRECMDTKPEKTNQGTMATMGPLQEIVLGQKNELNGGGHVGGQVDDQGTMMNLHTVTSLVDTSSPTDSQNLGTPAPESKDAKALMKGAINSENYEPLAETNLKVLTPISPEMLIGNSKRYQKMKLESSDPIPLSEMSANSKHNLRIPQTDLEYGGIKTPNQMTGDRSKHYQDMPETNLESGDLALLSEMTAGDTTHYQHVSQTNLEYSSIVSFNNMTGVGSKHHQDMPETNLESGDLALLSEMTAGDSIHLPMPQTNLGSDNPITSSSVPGDNTELYKILSKTNQSVGGTDFEHSGDSSSPSDKTSEARVEGKTVTPSFTQAEITHGQQETSLLSGSPKPFFDISNEDMKYEEAMLGEFNETSGTAKSYEDMNVNSGPYVQFSDLVSTTVDSPPEGTREQLASFSPAESAVTRDKVKAEYREDNISARVEFRNIGTLPTQKTESFVTLDYVPTSKSGTDFAQEQSGASLPDSSSPVKQAGQDAADGPVDIPTGSGDSEWTFLDSFDPVISSHQSQSADIVAGAESRQKPLGIMWTDSSAPKDDVETSGHAAIEPSTGYTDLGGGCFRNPCANGGTCVEEGASAKCLCLPTYWGQLCQTDLAPCDADWQKFQGFCYRHFSNQQAWEEAEQHCRTHGGHLASVWTPEEQDFIYNNYRDYQWIGLNDKTIEGDFHWSDGSPLLYENWYNGQPDSYFLSGEDCGVMMWNDGGRWSDVPCNYHLPYVCKKGTAFCGEPPTLPNTQVFSQGHLHYEVSSMVRYYCVDGYLPRHNPVIKCLPNGQWEEPQFMCVPVNSAEDNQTTESPFKHRIIVEDTTTKKAAPEFRDINWNI</sequence>
<dbReference type="Pfam" id="PF00059">
    <property type="entry name" value="Lectin_C"/>
    <property type="match status" value="1"/>
</dbReference>
<evidence type="ECO:0000256" key="10">
    <source>
        <dbReference type="PROSITE-ProRule" id="PRU00302"/>
    </source>
</evidence>
<keyword evidence="8" id="KW-0393">Immunoglobulin domain</keyword>
<dbReference type="InterPro" id="IPR000436">
    <property type="entry name" value="Sushi_SCR_CCP_dom"/>
</dbReference>
<feature type="compositionally biased region" description="Polar residues" evidence="12">
    <location>
        <begin position="816"/>
        <end position="835"/>
    </location>
</feature>
<feature type="disulfide bond" evidence="11">
    <location>
        <begin position="297"/>
        <end position="318"/>
    </location>
</feature>
<feature type="region of interest" description="Disordered" evidence="12">
    <location>
        <begin position="816"/>
        <end position="854"/>
    </location>
</feature>
<dbReference type="CDD" id="cd03517">
    <property type="entry name" value="Link_domain_CSPGs_modules_1_3"/>
    <property type="match status" value="1"/>
</dbReference>
<dbReference type="InterPro" id="IPR001304">
    <property type="entry name" value="C-type_lectin-like"/>
</dbReference>
<dbReference type="FunFam" id="3.10.100.10:FF:000003">
    <property type="entry name" value="Versican core protein"/>
    <property type="match status" value="1"/>
</dbReference>
<evidence type="ECO:0000256" key="8">
    <source>
        <dbReference type="ARBA" id="ARBA00023319"/>
    </source>
</evidence>
<dbReference type="FunFam" id="3.10.100.10:FF:000011">
    <property type="entry name" value="Aggrecan core protein"/>
    <property type="match status" value="1"/>
</dbReference>
<dbReference type="GO" id="GO:0001501">
    <property type="term" value="P:skeletal system development"/>
    <property type="evidence" value="ECO:0007669"/>
    <property type="project" value="TreeGrafter"/>
</dbReference>
<evidence type="ECO:0000256" key="4">
    <source>
        <dbReference type="ARBA" id="ARBA00022737"/>
    </source>
</evidence>
<keyword evidence="10" id="KW-0768">Sushi</keyword>
<dbReference type="InterPro" id="IPR000742">
    <property type="entry name" value="EGF"/>
</dbReference>
<reference evidence="19" key="1">
    <citation type="submission" date="2025-08" db="UniProtKB">
        <authorList>
            <consortium name="Ensembl"/>
        </authorList>
    </citation>
    <scope>IDENTIFICATION</scope>
</reference>
<dbReference type="GO" id="GO:0002052">
    <property type="term" value="P:positive regulation of neuroblast proliferation"/>
    <property type="evidence" value="ECO:0007669"/>
    <property type="project" value="TreeGrafter"/>
</dbReference>
<dbReference type="SMART" id="SM00409">
    <property type="entry name" value="IG"/>
    <property type="match status" value="1"/>
</dbReference>
<dbReference type="PRINTS" id="PR01265">
    <property type="entry name" value="LINKMODULE"/>
</dbReference>
<dbReference type="PROSITE" id="PS50041">
    <property type="entry name" value="C_TYPE_LECTIN_2"/>
    <property type="match status" value="1"/>
</dbReference>
<dbReference type="GO" id="GO:0045202">
    <property type="term" value="C:synapse"/>
    <property type="evidence" value="ECO:0007669"/>
    <property type="project" value="TreeGrafter"/>
</dbReference>
<keyword evidence="4" id="KW-0677">Repeat</keyword>
<feature type="disulfide bond" evidence="9">
    <location>
        <begin position="946"/>
        <end position="955"/>
    </location>
</feature>
<dbReference type="InterPro" id="IPR000538">
    <property type="entry name" value="Link_dom"/>
</dbReference>
<evidence type="ECO:0000256" key="1">
    <source>
        <dbReference type="ARBA" id="ARBA00004613"/>
    </source>
</evidence>
<evidence type="ECO:0000256" key="3">
    <source>
        <dbReference type="ARBA" id="ARBA00022729"/>
    </source>
</evidence>
<dbReference type="SMART" id="SM00034">
    <property type="entry name" value="CLECT"/>
    <property type="match status" value="1"/>
</dbReference>
<evidence type="ECO:0000256" key="5">
    <source>
        <dbReference type="ARBA" id="ARBA00022974"/>
    </source>
</evidence>
<organism evidence="19 20">
    <name type="scientific">Paramormyrops kingsleyae</name>
    <dbReference type="NCBI Taxonomy" id="1676925"/>
    <lineage>
        <taxon>Eukaryota</taxon>
        <taxon>Metazoa</taxon>
        <taxon>Chordata</taxon>
        <taxon>Craniata</taxon>
        <taxon>Vertebrata</taxon>
        <taxon>Euteleostomi</taxon>
        <taxon>Actinopterygii</taxon>
        <taxon>Neopterygii</taxon>
        <taxon>Teleostei</taxon>
        <taxon>Osteoglossocephala</taxon>
        <taxon>Osteoglossomorpha</taxon>
        <taxon>Osteoglossiformes</taxon>
        <taxon>Mormyridae</taxon>
        <taxon>Paramormyrops</taxon>
    </lineage>
</organism>
<feature type="compositionally biased region" description="Polar residues" evidence="12">
    <location>
        <begin position="419"/>
        <end position="431"/>
    </location>
</feature>
<feature type="signal peptide" evidence="13">
    <location>
        <begin position="1"/>
        <end position="16"/>
    </location>
</feature>
<comment type="caution">
    <text evidence="9">Lacks conserved residue(s) required for the propagation of feature annotation.</text>
</comment>
<dbReference type="Gene3D" id="2.10.70.10">
    <property type="entry name" value="Complement Module, domain 1"/>
    <property type="match status" value="1"/>
</dbReference>
<proteinExistence type="predicted"/>
<dbReference type="Ensembl" id="ENSPKIT00000009942.1">
    <property type="protein sequence ID" value="ENSPKIP00000029151.1"/>
    <property type="gene ID" value="ENSPKIG00000010476.1"/>
</dbReference>
<dbReference type="PROSITE" id="PS00615">
    <property type="entry name" value="C_TYPE_LECTIN_1"/>
    <property type="match status" value="1"/>
</dbReference>
<dbReference type="PROSITE" id="PS50835">
    <property type="entry name" value="IG_LIKE"/>
    <property type="match status" value="1"/>
</dbReference>
<dbReference type="SUPFAM" id="SSF48726">
    <property type="entry name" value="Immunoglobulin"/>
    <property type="match status" value="1"/>
</dbReference>
<feature type="chain" id="PRO_5017466006" evidence="13">
    <location>
        <begin position="17"/>
        <end position="1186"/>
    </location>
</feature>
<dbReference type="GO" id="GO:0072534">
    <property type="term" value="C:perineuronal net"/>
    <property type="evidence" value="ECO:0007669"/>
    <property type="project" value="TreeGrafter"/>
</dbReference>
<dbReference type="SUPFAM" id="SSF57535">
    <property type="entry name" value="Complement control module/SCR domain"/>
    <property type="match status" value="1"/>
</dbReference>
<dbReference type="Proteomes" id="UP000261540">
    <property type="component" value="Unplaced"/>
</dbReference>
<keyword evidence="3 13" id="KW-0732">Signal</keyword>
<dbReference type="GO" id="GO:0007155">
    <property type="term" value="P:cell adhesion"/>
    <property type="evidence" value="ECO:0007669"/>
    <property type="project" value="InterPro"/>
</dbReference>
<dbReference type="GO" id="GO:0005615">
    <property type="term" value="C:extracellular space"/>
    <property type="evidence" value="ECO:0007669"/>
    <property type="project" value="TreeGrafter"/>
</dbReference>
<feature type="disulfide bond" evidence="11">
    <location>
        <begin position="199"/>
        <end position="220"/>
    </location>
</feature>
<dbReference type="InterPro" id="IPR013106">
    <property type="entry name" value="Ig_V-set"/>
</dbReference>
<name>A0A3B3SGM2_9TELE</name>
<evidence type="ECO:0000259" key="18">
    <source>
        <dbReference type="PROSITE" id="PS50963"/>
    </source>
</evidence>
<dbReference type="GO" id="GO:0005540">
    <property type="term" value="F:hyaluronic acid binding"/>
    <property type="evidence" value="ECO:0007669"/>
    <property type="project" value="InterPro"/>
</dbReference>
<dbReference type="Gene3D" id="3.10.100.10">
    <property type="entry name" value="Mannose-Binding Protein A, subunit A"/>
    <property type="match status" value="3"/>
</dbReference>
<dbReference type="InterPro" id="IPR018378">
    <property type="entry name" value="C-type_lectin_CS"/>
</dbReference>
<dbReference type="InterPro" id="IPR035976">
    <property type="entry name" value="Sushi/SCR/CCP_sf"/>
</dbReference>
<dbReference type="GeneTree" id="ENSGT00940000157343"/>